<dbReference type="Pfam" id="PF00561">
    <property type="entry name" value="Abhydrolase_1"/>
    <property type="match status" value="1"/>
</dbReference>
<keyword evidence="3" id="KW-1185">Reference proteome</keyword>
<sequence length="290" mass="32383">MPDPNSSTFPLKVDSSMEALPETSKIRQLYPADLFPNGNYAPLLYGRVRYWIVGPEDGTKVVLIHGISTPSVTWTHIGPYLAERGFRVLVYDLYGKGYSQAPVTTYNPYFFVAQLALLLQYVRWDSAHIVGFSMGGGIAGVFTASLPHLVAGKTVFISSAGLVETTPSQRHPQDGRVAFRQFLELRDLQGRDLPGYKRSLQSCFDHGPIRHLESAFDKLADISVGPEGKRLQVLIIHGTDDEIVSYEEANKIKARIPHAELVTVEGAFHDVVFRDEHWKIVAEALDRFLK</sequence>
<dbReference type="PRINTS" id="PR00111">
    <property type="entry name" value="ABHYDROLASE"/>
</dbReference>
<dbReference type="Gene3D" id="3.40.50.1820">
    <property type="entry name" value="alpha/beta hydrolase"/>
    <property type="match status" value="1"/>
</dbReference>
<dbReference type="SUPFAM" id="SSF53474">
    <property type="entry name" value="alpha/beta-Hydrolases"/>
    <property type="match status" value="1"/>
</dbReference>
<evidence type="ECO:0000313" key="2">
    <source>
        <dbReference type="EMBL" id="PIL32015.1"/>
    </source>
</evidence>
<dbReference type="STRING" id="1077348.A0A2G8SE20"/>
<dbReference type="OrthoDB" id="408373at2759"/>
<protein>
    <recommendedName>
        <fullName evidence="1">AB hydrolase-1 domain-containing protein</fullName>
    </recommendedName>
</protein>
<dbReference type="InterPro" id="IPR029058">
    <property type="entry name" value="AB_hydrolase_fold"/>
</dbReference>
<reference evidence="2 3" key="1">
    <citation type="journal article" date="2015" name="Sci. Rep.">
        <title>Chromosome-level genome map provides insights into diverse defense mechanisms in the medicinal fungus Ganoderma sinense.</title>
        <authorList>
            <person name="Zhu Y."/>
            <person name="Xu J."/>
            <person name="Sun C."/>
            <person name="Zhou S."/>
            <person name="Xu H."/>
            <person name="Nelson D.R."/>
            <person name="Qian J."/>
            <person name="Song J."/>
            <person name="Luo H."/>
            <person name="Xiang L."/>
            <person name="Li Y."/>
            <person name="Xu Z."/>
            <person name="Ji A."/>
            <person name="Wang L."/>
            <person name="Lu S."/>
            <person name="Hayward A."/>
            <person name="Sun W."/>
            <person name="Li X."/>
            <person name="Schwartz D.C."/>
            <person name="Wang Y."/>
            <person name="Chen S."/>
        </authorList>
    </citation>
    <scope>NUCLEOTIDE SEQUENCE [LARGE SCALE GENOMIC DNA]</scope>
    <source>
        <strain evidence="2 3">ZZ0214-1</strain>
    </source>
</reference>
<feature type="domain" description="AB hydrolase-1" evidence="1">
    <location>
        <begin position="61"/>
        <end position="273"/>
    </location>
</feature>
<dbReference type="InterPro" id="IPR050471">
    <property type="entry name" value="AB_hydrolase"/>
</dbReference>
<comment type="caution">
    <text evidence="2">The sequence shown here is derived from an EMBL/GenBank/DDBJ whole genome shotgun (WGS) entry which is preliminary data.</text>
</comment>
<dbReference type="Proteomes" id="UP000230002">
    <property type="component" value="Unassembled WGS sequence"/>
</dbReference>
<dbReference type="InterPro" id="IPR000073">
    <property type="entry name" value="AB_hydrolase_1"/>
</dbReference>
<accession>A0A2G8SE20</accession>
<name>A0A2G8SE20_9APHY</name>
<evidence type="ECO:0000313" key="3">
    <source>
        <dbReference type="Proteomes" id="UP000230002"/>
    </source>
</evidence>
<dbReference type="AlphaFoldDB" id="A0A2G8SE20"/>
<evidence type="ECO:0000259" key="1">
    <source>
        <dbReference type="Pfam" id="PF00561"/>
    </source>
</evidence>
<gene>
    <name evidence="2" type="ORF">GSI_06719</name>
</gene>
<dbReference type="PANTHER" id="PTHR43433:SF5">
    <property type="entry name" value="AB HYDROLASE-1 DOMAIN-CONTAINING PROTEIN"/>
    <property type="match status" value="1"/>
</dbReference>
<dbReference type="PANTHER" id="PTHR43433">
    <property type="entry name" value="HYDROLASE, ALPHA/BETA FOLD FAMILY PROTEIN"/>
    <property type="match status" value="1"/>
</dbReference>
<dbReference type="EMBL" id="AYKW01000012">
    <property type="protein sequence ID" value="PIL32015.1"/>
    <property type="molecule type" value="Genomic_DNA"/>
</dbReference>
<proteinExistence type="predicted"/>
<organism evidence="2 3">
    <name type="scientific">Ganoderma sinense ZZ0214-1</name>
    <dbReference type="NCBI Taxonomy" id="1077348"/>
    <lineage>
        <taxon>Eukaryota</taxon>
        <taxon>Fungi</taxon>
        <taxon>Dikarya</taxon>
        <taxon>Basidiomycota</taxon>
        <taxon>Agaricomycotina</taxon>
        <taxon>Agaricomycetes</taxon>
        <taxon>Polyporales</taxon>
        <taxon>Polyporaceae</taxon>
        <taxon>Ganoderma</taxon>
    </lineage>
</organism>